<organism evidence="3 4">
    <name type="scientific">Buddleja alternifolia</name>
    <dbReference type="NCBI Taxonomy" id="168488"/>
    <lineage>
        <taxon>Eukaryota</taxon>
        <taxon>Viridiplantae</taxon>
        <taxon>Streptophyta</taxon>
        <taxon>Embryophyta</taxon>
        <taxon>Tracheophyta</taxon>
        <taxon>Spermatophyta</taxon>
        <taxon>Magnoliopsida</taxon>
        <taxon>eudicotyledons</taxon>
        <taxon>Gunneridae</taxon>
        <taxon>Pentapetalae</taxon>
        <taxon>asterids</taxon>
        <taxon>lamiids</taxon>
        <taxon>Lamiales</taxon>
        <taxon>Scrophulariaceae</taxon>
        <taxon>Buddlejeae</taxon>
        <taxon>Buddleja</taxon>
    </lineage>
</organism>
<evidence type="ECO:0000256" key="2">
    <source>
        <dbReference type="SAM" id="MobiDB-lite"/>
    </source>
</evidence>
<protein>
    <submittedName>
        <fullName evidence="3">Uncharacterized protein</fullName>
    </submittedName>
</protein>
<reference evidence="3" key="1">
    <citation type="submission" date="2019-10" db="EMBL/GenBank/DDBJ databases">
        <authorList>
            <person name="Zhang R."/>
            <person name="Pan Y."/>
            <person name="Wang J."/>
            <person name="Ma R."/>
            <person name="Yu S."/>
        </authorList>
    </citation>
    <scope>NUCLEOTIDE SEQUENCE</scope>
    <source>
        <strain evidence="3">LA-IB0</strain>
        <tissue evidence="3">Leaf</tissue>
    </source>
</reference>
<feature type="coiled-coil region" evidence="1">
    <location>
        <begin position="420"/>
        <end position="468"/>
    </location>
</feature>
<feature type="region of interest" description="Disordered" evidence="2">
    <location>
        <begin position="1"/>
        <end position="40"/>
    </location>
</feature>
<sequence length="631" mass="71671">MAKKKVSNSHSEKPLQNQDDFVKPHHQQATATMDSDASEKIESLKSLNQMLLKEAVERRQQVDSLILSKGSLESELTTSNSERETLKSELTQLSERAARLELERSVVAVFVAVQAGQKGEAIERKMKGLESEMIELKRVVNEKECEIGRLNGKLTEIEDALGSEKEVSRRVCVERDGLMDELDLKIEEEKGLRADLIEFEGRKREIEREIGELRVAYNSVVGESKERGVMVESVTREKDLMERSLVESGKLIEEMKDQLLSVVREKERIEGEKNVEMLKRQALEDAVSGLHEMVVGLQKEEEKLRANVAVLEKNCVEGEERQKDMIREIDQLVKEWKLSEKSLEGLRNEKGMIEKDLGEALKQLDDQRCKIEDMVNEKIVLLEAKGRVDIEVGELQNKVGALKAVVLKLEESSRVQLETIVRLESEVGEFRCKLEQVKVERDGIENCLSEEKNNGARLKEKIVELENQIHENLKAGGEAKAKYDATFAEKIEFESQCGLLKKEITRLENTIKEARNEFDLMKGKVEVADSNAELMLKMLKDTSALCSKDGSYACDDKQINGEETKAYVIEMEMIKNAFKSKESKVENMKRQLELLQKSLEEAHKKKSFWTVLSSATTLLAAVSLAYVTRGH</sequence>
<gene>
    <name evidence="3" type="ORF">BUALT_Bualt10G0024700</name>
</gene>
<feature type="coiled-coil region" evidence="1">
    <location>
        <begin position="76"/>
        <end position="160"/>
    </location>
</feature>
<feature type="coiled-coil region" evidence="1">
    <location>
        <begin position="571"/>
        <end position="605"/>
    </location>
</feature>
<feature type="coiled-coil region" evidence="1">
    <location>
        <begin position="189"/>
        <end position="216"/>
    </location>
</feature>
<proteinExistence type="predicted"/>
<comment type="caution">
    <text evidence="3">The sequence shown here is derived from an EMBL/GenBank/DDBJ whole genome shotgun (WGS) entry which is preliminary data.</text>
</comment>
<name>A0AAV6WVI4_9LAMI</name>
<feature type="coiled-coil region" evidence="1">
    <location>
        <begin position="252"/>
        <end position="377"/>
    </location>
</feature>
<evidence type="ECO:0000313" key="4">
    <source>
        <dbReference type="Proteomes" id="UP000826271"/>
    </source>
</evidence>
<feature type="coiled-coil region" evidence="1">
    <location>
        <begin position="497"/>
        <end position="524"/>
    </location>
</feature>
<dbReference type="EMBL" id="WHWC01000010">
    <property type="protein sequence ID" value="KAG8374714.1"/>
    <property type="molecule type" value="Genomic_DNA"/>
</dbReference>
<accession>A0AAV6WVI4</accession>
<dbReference type="Proteomes" id="UP000826271">
    <property type="component" value="Unassembled WGS sequence"/>
</dbReference>
<keyword evidence="1" id="KW-0175">Coiled coil</keyword>
<keyword evidence="4" id="KW-1185">Reference proteome</keyword>
<evidence type="ECO:0000256" key="1">
    <source>
        <dbReference type="SAM" id="Coils"/>
    </source>
</evidence>
<dbReference type="AlphaFoldDB" id="A0AAV6WVI4"/>
<evidence type="ECO:0000313" key="3">
    <source>
        <dbReference type="EMBL" id="KAG8374714.1"/>
    </source>
</evidence>